<evidence type="ECO:0000313" key="1">
    <source>
        <dbReference type="Proteomes" id="UP000887563"/>
    </source>
</evidence>
<accession>A0A914NIU6</accession>
<dbReference type="Proteomes" id="UP000887563">
    <property type="component" value="Unplaced"/>
</dbReference>
<evidence type="ECO:0000313" key="2">
    <source>
        <dbReference type="WBParaSite" id="Minc3s06285g39605"/>
    </source>
</evidence>
<organism evidence="1 2">
    <name type="scientific">Meloidogyne incognita</name>
    <name type="common">Southern root-knot nematode worm</name>
    <name type="synonym">Oxyuris incognita</name>
    <dbReference type="NCBI Taxonomy" id="6306"/>
    <lineage>
        <taxon>Eukaryota</taxon>
        <taxon>Metazoa</taxon>
        <taxon>Ecdysozoa</taxon>
        <taxon>Nematoda</taxon>
        <taxon>Chromadorea</taxon>
        <taxon>Rhabditida</taxon>
        <taxon>Tylenchina</taxon>
        <taxon>Tylenchomorpha</taxon>
        <taxon>Tylenchoidea</taxon>
        <taxon>Meloidogynidae</taxon>
        <taxon>Meloidogyninae</taxon>
        <taxon>Meloidogyne</taxon>
        <taxon>Meloidogyne incognita group</taxon>
    </lineage>
</organism>
<reference evidence="2" key="1">
    <citation type="submission" date="2022-11" db="UniProtKB">
        <authorList>
            <consortium name="WormBaseParasite"/>
        </authorList>
    </citation>
    <scope>IDENTIFICATION</scope>
</reference>
<protein>
    <submittedName>
        <fullName evidence="2">Candidate secreted effector</fullName>
    </submittedName>
</protein>
<sequence>MFFFNRENPIVTIELIDTNEPGSGTDIDDEQEEEVKESANVVSLLAWPEFLEKHVVNDVSGVKDVILKNNKI</sequence>
<name>A0A914NIU6_MELIC</name>
<dbReference type="AlphaFoldDB" id="A0A914NIU6"/>
<dbReference type="WBParaSite" id="Minc3s06285g39605">
    <property type="protein sequence ID" value="Minc3s06285g39605"/>
    <property type="gene ID" value="Minc3s06285g39605"/>
</dbReference>
<proteinExistence type="predicted"/>
<keyword evidence="1" id="KW-1185">Reference proteome</keyword>